<evidence type="ECO:0000256" key="1">
    <source>
        <dbReference type="ARBA" id="ARBA00004308"/>
    </source>
</evidence>
<keyword evidence="8" id="KW-0479">Metal-binding</keyword>
<keyword evidence="2" id="KW-0813">Transport</keyword>
<dbReference type="Gene3D" id="3.40.1110.10">
    <property type="entry name" value="Calcium-transporting ATPase, cytoplasmic domain N"/>
    <property type="match status" value="1"/>
</dbReference>
<dbReference type="Pfam" id="PF13246">
    <property type="entry name" value="Cation_ATPase"/>
    <property type="match status" value="1"/>
</dbReference>
<dbReference type="GO" id="GO:0000287">
    <property type="term" value="F:magnesium ion binding"/>
    <property type="evidence" value="ECO:0007669"/>
    <property type="project" value="UniProtKB-UniRule"/>
</dbReference>
<dbReference type="NCBIfam" id="TIGR01652">
    <property type="entry name" value="ATPase-Plipid"/>
    <property type="match status" value="1"/>
</dbReference>
<keyword evidence="5 9" id="KW-0472">Membrane</keyword>
<feature type="transmembrane region" description="Helical" evidence="9">
    <location>
        <begin position="389"/>
        <end position="410"/>
    </location>
</feature>
<feature type="binding site" evidence="7">
    <location>
        <position position="460"/>
    </location>
    <ligand>
        <name>ATP</name>
        <dbReference type="ChEBI" id="CHEBI:30616"/>
    </ligand>
</feature>
<dbReference type="GO" id="GO:0140326">
    <property type="term" value="F:ATPase-coupled intramembrane lipid transporter activity"/>
    <property type="evidence" value="ECO:0007669"/>
    <property type="project" value="UniProtKB-EC"/>
</dbReference>
<dbReference type="Gene3D" id="2.70.150.10">
    <property type="entry name" value="Calcium-transporting ATPase, cytoplasmic transduction domain A"/>
    <property type="match status" value="1"/>
</dbReference>
<evidence type="ECO:0000256" key="3">
    <source>
        <dbReference type="ARBA" id="ARBA00022692"/>
    </source>
</evidence>
<feature type="binding site" evidence="7">
    <location>
        <position position="650"/>
    </location>
    <ligand>
        <name>ATP</name>
        <dbReference type="ChEBI" id="CHEBI:30616"/>
    </ligand>
</feature>
<feature type="binding site" evidence="7">
    <location>
        <position position="458"/>
    </location>
    <ligand>
        <name>ATP</name>
        <dbReference type="ChEBI" id="CHEBI:30616"/>
    </ligand>
</feature>
<dbReference type="EMBL" id="FN649730">
    <property type="protein sequence ID" value="CBJ31616.1"/>
    <property type="molecule type" value="Genomic_DNA"/>
</dbReference>
<evidence type="ECO:0000256" key="4">
    <source>
        <dbReference type="ARBA" id="ARBA00022989"/>
    </source>
</evidence>
<dbReference type="InterPro" id="IPR023298">
    <property type="entry name" value="ATPase_P-typ_TM_dom_sf"/>
</dbReference>
<dbReference type="EC" id="7.6.2.1" evidence="9"/>
<organism evidence="12 13">
    <name type="scientific">Ectocarpus siliculosus</name>
    <name type="common">Brown alga</name>
    <name type="synonym">Conferva siliculosa</name>
    <dbReference type="NCBI Taxonomy" id="2880"/>
    <lineage>
        <taxon>Eukaryota</taxon>
        <taxon>Sar</taxon>
        <taxon>Stramenopiles</taxon>
        <taxon>Ochrophyta</taxon>
        <taxon>PX clade</taxon>
        <taxon>Phaeophyceae</taxon>
        <taxon>Ectocarpales</taxon>
        <taxon>Ectocarpaceae</taxon>
        <taxon>Ectocarpus</taxon>
    </lineage>
</organism>
<protein>
    <recommendedName>
        <fullName evidence="9">Phospholipid-transporting ATPase</fullName>
        <ecNumber evidence="9">7.6.2.1</ecNumber>
    </recommendedName>
</protein>
<feature type="binding site" evidence="7">
    <location>
        <position position="774"/>
    </location>
    <ligand>
        <name>ATP</name>
        <dbReference type="ChEBI" id="CHEBI:30616"/>
    </ligand>
</feature>
<evidence type="ECO:0000256" key="10">
    <source>
        <dbReference type="SAM" id="MobiDB-lite"/>
    </source>
</evidence>
<dbReference type="Proteomes" id="UP000002630">
    <property type="component" value="Linkage Group LG05"/>
</dbReference>
<feature type="transmembrane region" description="Helical" evidence="9">
    <location>
        <begin position="103"/>
        <end position="123"/>
    </location>
</feature>
<keyword evidence="4 9" id="KW-1133">Transmembrane helix</keyword>
<dbReference type="GO" id="GO:0012505">
    <property type="term" value="C:endomembrane system"/>
    <property type="evidence" value="ECO:0007669"/>
    <property type="project" value="UniProtKB-SubCell"/>
</dbReference>
<feature type="region of interest" description="Disordered" evidence="10">
    <location>
        <begin position="1000"/>
        <end position="1020"/>
    </location>
</feature>
<dbReference type="SUPFAM" id="SSF81665">
    <property type="entry name" value="Calcium ATPase, transmembrane domain M"/>
    <property type="match status" value="1"/>
</dbReference>
<dbReference type="InterPro" id="IPR036412">
    <property type="entry name" value="HAD-like_sf"/>
</dbReference>
<keyword evidence="3 9" id="KW-0812">Transmembrane</keyword>
<dbReference type="GO" id="GO:0045332">
    <property type="term" value="P:phospholipid translocation"/>
    <property type="evidence" value="ECO:0007669"/>
    <property type="project" value="TreeGrafter"/>
</dbReference>
<dbReference type="PROSITE" id="PS00154">
    <property type="entry name" value="ATPASE_E1_E2"/>
    <property type="match status" value="1"/>
</dbReference>
<evidence type="ECO:0000313" key="12">
    <source>
        <dbReference type="EMBL" id="CBJ31616.1"/>
    </source>
</evidence>
<dbReference type="GO" id="GO:0005886">
    <property type="term" value="C:plasma membrane"/>
    <property type="evidence" value="ECO:0007669"/>
    <property type="project" value="TreeGrafter"/>
</dbReference>
<feature type="binding site" evidence="8">
    <location>
        <position position="458"/>
    </location>
    <ligand>
        <name>Mg(2+)</name>
        <dbReference type="ChEBI" id="CHEBI:18420"/>
    </ligand>
</feature>
<comment type="similarity">
    <text evidence="9">Belongs to the cation transport ATPase (P-type) (TC 3.A.3) family. Type IV subfamily.</text>
</comment>
<feature type="region of interest" description="Disordered" evidence="10">
    <location>
        <begin position="877"/>
        <end position="953"/>
    </location>
</feature>
<evidence type="ECO:0000259" key="11">
    <source>
        <dbReference type="Pfam" id="PF16209"/>
    </source>
</evidence>
<dbReference type="SUPFAM" id="SSF56784">
    <property type="entry name" value="HAD-like"/>
    <property type="match status" value="1"/>
</dbReference>
<proteinExistence type="inferred from homology"/>
<dbReference type="eggNOG" id="KOG0206">
    <property type="taxonomic scope" value="Eukaryota"/>
</dbReference>
<dbReference type="InterPro" id="IPR023299">
    <property type="entry name" value="ATPase_P-typ_cyto_dom_N"/>
</dbReference>
<feature type="binding site" evidence="7">
    <location>
        <position position="459"/>
    </location>
    <ligand>
        <name>ATP</name>
        <dbReference type="ChEBI" id="CHEBI:30616"/>
    </ligand>
</feature>
<keyword evidence="9" id="KW-1278">Translocase</keyword>
<reference evidence="12 13" key="1">
    <citation type="journal article" date="2010" name="Nature">
        <title>The Ectocarpus genome and the independent evolution of multicellularity in brown algae.</title>
        <authorList>
            <person name="Cock J.M."/>
            <person name="Sterck L."/>
            <person name="Rouze P."/>
            <person name="Scornet D."/>
            <person name="Allen A.E."/>
            <person name="Amoutzias G."/>
            <person name="Anthouard V."/>
            <person name="Artiguenave F."/>
            <person name="Aury J.M."/>
            <person name="Badger J.H."/>
            <person name="Beszteri B."/>
            <person name="Billiau K."/>
            <person name="Bonnet E."/>
            <person name="Bothwell J.H."/>
            <person name="Bowler C."/>
            <person name="Boyen C."/>
            <person name="Brownlee C."/>
            <person name="Carrano C.J."/>
            <person name="Charrier B."/>
            <person name="Cho G.Y."/>
            <person name="Coelho S.M."/>
            <person name="Collen J."/>
            <person name="Corre E."/>
            <person name="Da Silva C."/>
            <person name="Delage L."/>
            <person name="Delaroque N."/>
            <person name="Dittami S.M."/>
            <person name="Doulbeau S."/>
            <person name="Elias M."/>
            <person name="Farnham G."/>
            <person name="Gachon C.M."/>
            <person name="Gschloessl B."/>
            <person name="Heesch S."/>
            <person name="Jabbari K."/>
            <person name="Jubin C."/>
            <person name="Kawai H."/>
            <person name="Kimura K."/>
            <person name="Kloareg B."/>
            <person name="Kupper F.C."/>
            <person name="Lang D."/>
            <person name="Le Bail A."/>
            <person name="Leblanc C."/>
            <person name="Lerouge P."/>
            <person name="Lohr M."/>
            <person name="Lopez P.J."/>
            <person name="Martens C."/>
            <person name="Maumus F."/>
            <person name="Michel G."/>
            <person name="Miranda-Saavedra D."/>
            <person name="Morales J."/>
            <person name="Moreau H."/>
            <person name="Motomura T."/>
            <person name="Nagasato C."/>
            <person name="Napoli C.A."/>
            <person name="Nelson D.R."/>
            <person name="Nyvall-Collen P."/>
            <person name="Peters A.F."/>
            <person name="Pommier C."/>
            <person name="Potin P."/>
            <person name="Poulain J."/>
            <person name="Quesneville H."/>
            <person name="Read B."/>
            <person name="Rensing S.A."/>
            <person name="Ritter A."/>
            <person name="Rousvoal S."/>
            <person name="Samanta M."/>
            <person name="Samson G."/>
            <person name="Schroeder D.C."/>
            <person name="Segurens B."/>
            <person name="Strittmatter M."/>
            <person name="Tonon T."/>
            <person name="Tregear J.W."/>
            <person name="Valentin K."/>
            <person name="von Dassow P."/>
            <person name="Yamagishi T."/>
            <person name="Van de Peer Y."/>
            <person name="Wincker P."/>
        </authorList>
    </citation>
    <scope>NUCLEOTIDE SEQUENCE [LARGE SCALE GENOMIC DNA]</scope>
    <source>
        <strain evidence="13">Ec32 / CCAP1310/4</strain>
    </source>
</reference>
<keyword evidence="7 9" id="KW-0547">Nucleotide-binding</keyword>
<feature type="compositionally biased region" description="Polar residues" evidence="10">
    <location>
        <begin position="877"/>
        <end position="890"/>
    </location>
</feature>
<keyword evidence="8 9" id="KW-0460">Magnesium</keyword>
<evidence type="ECO:0000256" key="7">
    <source>
        <dbReference type="PIRSR" id="PIRSR606539-2"/>
    </source>
</evidence>
<comment type="caution">
    <text evidence="9">Lacks conserved residue(s) required for the propagation of feature annotation.</text>
</comment>
<evidence type="ECO:0000256" key="2">
    <source>
        <dbReference type="ARBA" id="ARBA00022448"/>
    </source>
</evidence>
<dbReference type="AlphaFoldDB" id="D7FU89"/>
<keyword evidence="7 9" id="KW-0067">ATP-binding</keyword>
<dbReference type="InParanoid" id="D7FU89"/>
<comment type="cofactor">
    <cofactor evidence="8">
        <name>Mg(2+)</name>
        <dbReference type="ChEBI" id="CHEBI:18420"/>
    </cofactor>
</comment>
<dbReference type="SUPFAM" id="SSF81660">
    <property type="entry name" value="Metal cation-transporting ATPase, ATP-binding domain N"/>
    <property type="match status" value="1"/>
</dbReference>
<feature type="binding site" evidence="8">
    <location>
        <position position="460"/>
    </location>
    <ligand>
        <name>Mg(2+)</name>
        <dbReference type="ChEBI" id="CHEBI:18420"/>
    </ligand>
</feature>
<feature type="binding site" evidence="7">
    <location>
        <position position="685"/>
    </location>
    <ligand>
        <name>ATP</name>
        <dbReference type="ChEBI" id="CHEBI:30616"/>
    </ligand>
</feature>
<dbReference type="OMA" id="RCESVIC"/>
<dbReference type="EMBL" id="FN648451">
    <property type="protein sequence ID" value="CBJ31616.1"/>
    <property type="molecule type" value="Genomic_DNA"/>
</dbReference>
<dbReference type="Gene3D" id="3.40.50.1000">
    <property type="entry name" value="HAD superfamily/HAD-like"/>
    <property type="match status" value="1"/>
</dbReference>
<dbReference type="InterPro" id="IPR006539">
    <property type="entry name" value="P-type_ATPase_IV"/>
</dbReference>
<name>D7FU89_ECTSI</name>
<comment type="subcellular location">
    <subcellularLocation>
        <location evidence="1">Endomembrane system</location>
    </subcellularLocation>
    <subcellularLocation>
        <location evidence="9">Membrane</location>
        <topology evidence="9">Multi-pass membrane protein</topology>
    </subcellularLocation>
</comment>
<dbReference type="GO" id="GO:0005524">
    <property type="term" value="F:ATP binding"/>
    <property type="evidence" value="ECO:0007669"/>
    <property type="project" value="UniProtKB-UniRule"/>
</dbReference>
<accession>D7FU89</accession>
<feature type="domain" description="P-type ATPase N-terminal" evidence="11">
    <location>
        <begin position="41"/>
        <end position="101"/>
    </location>
</feature>
<feature type="transmembrane region" description="Helical" evidence="9">
    <location>
        <begin position="80"/>
        <end position="97"/>
    </location>
</feature>
<dbReference type="SUPFAM" id="SSF81653">
    <property type="entry name" value="Calcium ATPase, transduction domain A"/>
    <property type="match status" value="1"/>
</dbReference>
<feature type="binding site" evidence="7">
    <location>
        <position position="772"/>
    </location>
    <ligand>
        <name>ATP</name>
        <dbReference type="ChEBI" id="CHEBI:30616"/>
    </ligand>
</feature>
<keyword evidence="13" id="KW-1185">Reference proteome</keyword>
<feature type="binding site" evidence="7">
    <location>
        <position position="773"/>
    </location>
    <ligand>
        <name>ATP</name>
        <dbReference type="ChEBI" id="CHEBI:30616"/>
    </ligand>
</feature>
<feature type="active site" description="4-aspartylphosphate intermediate" evidence="6">
    <location>
        <position position="458"/>
    </location>
</feature>
<sequence>MAQRLWRALRGQQNPLPSANPKNWPEPTIEDVLERPTRIVQINKPQEYSFCDNFIKTSKYEVWSFMPKFLAVEFHPRKKIANLYFLIVSSMQAIPAITSTFGYPILLLPLLFIVLIDMIFTIIEDASRHKADALANASRTVVLDKNSGKWTVKERWEVAVGDFVKVHNREEVPADMVVVGVHERYRPNCSGACYVETKSLDGETNLKIRQVQKVLLGRVDGHKDLDSFSGRIIMEHPNKAIASFTGSLEVSLKPGGGAASVGVHGDVDGAASSTTTAGGGSRKKSRTVVKEPVTPENLLLRGTVLRNTKWAVGLVISTGHDTKVMMSIAQAPEKTSHLNSRVNTEIKGLALMLVLFCLTGAMGSSIWQSAHEEFRAQVLMLDTDLVADFVVQFFYYLLLLYGFVPISLYVSQNFIRFFQSWFMDQDLDMYHEATDTPSRVRTMNLNEDLGQITHVFSDKTGTLTQNVMDFRKCTVGGKSYGKGMTEIGQAALELKGVELSQEELSAEQMAQDFAAPHVNFYDPVMFRDLQAEADGGDGTGPLTEFLTVLALCHTVIPERPNDSDEIVLSASSPDDEALVLGAKYFGVEFTERIDTTAVIRRTPMPSPLSPSGDSKKERYEVLRILGFNSVRKRMSVVVRGPDGKVKVLAKGADTTMVPLLRGDTPKEMLDTTMEHLEGFALEGLRTLMVGVKDFPEDDFDAWDEAYDTAINDLTEVAEQQAGRPNRIDDLMAQAERDLTLIGGTAIEDKLQTGVGETIEKMVRGGMVVWVITGDKEETAINIGVACQLLWAEDRMDRCIINTKTCPTPTAVKNRLVTEFERYCADMAACKKNGQSCKPRCLVIDGAAFSLIEDAPLTSLHGPLEGEPSLMSLVSDSPAMSMSMSQTQRADTTTTETPSRLKATTYNERWRKDRQAAASVLPPRSSKELNFDLTATGSEPLSSGGRASAAAATEEDAMEGAVVASFSSGSSDVVGSPARLSPGGGSSFLVNGNPGRTAAVGVRSRPGGAGSPGGDEKQENEGCVSWGLSASPAGEYGGGVAIGGDVDEEAGGGGRGEKEQVVEVILEAGDALTAKEALLQSLVR</sequence>
<evidence type="ECO:0000256" key="5">
    <source>
        <dbReference type="ARBA" id="ARBA00023136"/>
    </source>
</evidence>
<dbReference type="InterPro" id="IPR023214">
    <property type="entry name" value="HAD_sf"/>
</dbReference>
<dbReference type="PANTHER" id="PTHR24092">
    <property type="entry name" value="PROBABLE PHOSPHOLIPID-TRANSPORTING ATPASE"/>
    <property type="match status" value="1"/>
</dbReference>
<dbReference type="STRING" id="2880.D7FU89"/>
<feature type="compositionally biased region" description="Low complexity" evidence="10">
    <location>
        <begin position="941"/>
        <end position="951"/>
    </location>
</feature>
<comment type="catalytic activity">
    <reaction evidence="9">
        <text>ATP + H2O + phospholipidSide 1 = ADP + phosphate + phospholipidSide 2.</text>
        <dbReference type="EC" id="7.6.2.1"/>
    </reaction>
</comment>
<feature type="binding site" evidence="7">
    <location>
        <position position="627"/>
    </location>
    <ligand>
        <name>ATP</name>
        <dbReference type="ChEBI" id="CHEBI:30616"/>
    </ligand>
</feature>
<evidence type="ECO:0000256" key="6">
    <source>
        <dbReference type="PIRSR" id="PIRSR606539-1"/>
    </source>
</evidence>
<dbReference type="InterPro" id="IPR018303">
    <property type="entry name" value="ATPase_P-typ_P_site"/>
</dbReference>
<evidence type="ECO:0000256" key="8">
    <source>
        <dbReference type="PIRSR" id="PIRSR606539-3"/>
    </source>
</evidence>
<evidence type="ECO:0000313" key="13">
    <source>
        <dbReference type="Proteomes" id="UP000002630"/>
    </source>
</evidence>
<dbReference type="InterPro" id="IPR032631">
    <property type="entry name" value="P-type_ATPase_N"/>
</dbReference>
<evidence type="ECO:0000256" key="9">
    <source>
        <dbReference type="RuleBase" id="RU362033"/>
    </source>
</evidence>
<dbReference type="Pfam" id="PF16209">
    <property type="entry name" value="PhoLip_ATPase_N"/>
    <property type="match status" value="1"/>
</dbReference>
<gene>
    <name evidence="12" type="ORF">Esi_0268_0033</name>
</gene>
<dbReference type="InterPro" id="IPR008250">
    <property type="entry name" value="ATPase_P-typ_transduc_dom_A_sf"/>
</dbReference>
<dbReference type="OrthoDB" id="377733at2759"/>
<dbReference type="PANTHER" id="PTHR24092:SF180">
    <property type="entry name" value="PHOSPHOLIPID-TRANSPORTING ATPASE DNF1-RELATED"/>
    <property type="match status" value="1"/>
</dbReference>